<dbReference type="GO" id="GO:0004366">
    <property type="term" value="F:glycerol-3-phosphate O-acyltransferase activity"/>
    <property type="evidence" value="ECO:0007669"/>
    <property type="project" value="TreeGrafter"/>
</dbReference>
<dbReference type="GO" id="GO:0016287">
    <property type="term" value="F:glycerone-phosphate O-acyltransferase activity"/>
    <property type="evidence" value="ECO:0007669"/>
    <property type="project" value="TreeGrafter"/>
</dbReference>
<keyword evidence="5 6" id="KW-0012">Acyltransferase</keyword>
<gene>
    <name evidence="8" type="primary">CSON009659</name>
</gene>
<comment type="subcellular location">
    <subcellularLocation>
        <location evidence="1">Endomembrane system</location>
        <topology evidence="1">Peripheral membrane protein</topology>
    </subcellularLocation>
</comment>
<protein>
    <submittedName>
        <fullName evidence="8">CSON009659 protein</fullName>
    </submittedName>
</protein>
<evidence type="ECO:0000256" key="4">
    <source>
        <dbReference type="ARBA" id="ARBA00023136"/>
    </source>
</evidence>
<dbReference type="PANTHER" id="PTHR12563">
    <property type="entry name" value="GLYCEROL-3-PHOSPHATE ACYLTRANSFERASE"/>
    <property type="match status" value="1"/>
</dbReference>
<keyword evidence="3 6" id="KW-0808">Transferase</keyword>
<dbReference type="InterPro" id="IPR041728">
    <property type="entry name" value="GPAT/DHAPAT_LPLAT"/>
</dbReference>
<keyword evidence="4" id="KW-0472">Membrane</keyword>
<evidence type="ECO:0000259" key="7">
    <source>
        <dbReference type="SMART" id="SM00563"/>
    </source>
</evidence>
<evidence type="ECO:0000313" key="8">
    <source>
        <dbReference type="EMBL" id="SSX35336.1"/>
    </source>
</evidence>
<comment type="similarity">
    <text evidence="2 6">Belongs to the GPAT/DAPAT family.</text>
</comment>
<dbReference type="InterPro" id="IPR022284">
    <property type="entry name" value="GPAT/DHAPAT"/>
</dbReference>
<dbReference type="PANTHER" id="PTHR12563:SF17">
    <property type="entry name" value="DIHYDROXYACETONE PHOSPHATE ACYLTRANSFERASE"/>
    <property type="match status" value="1"/>
</dbReference>
<reference evidence="8" key="1">
    <citation type="submission" date="2018-07" db="EMBL/GenBank/DDBJ databases">
        <authorList>
            <person name="Quirk P.G."/>
            <person name="Krulwich T.A."/>
        </authorList>
    </citation>
    <scope>NUCLEOTIDE SEQUENCE</scope>
</reference>
<proteinExistence type="inferred from homology"/>
<dbReference type="GO" id="GO:0008654">
    <property type="term" value="P:phospholipid biosynthetic process"/>
    <property type="evidence" value="ECO:0007669"/>
    <property type="project" value="TreeGrafter"/>
</dbReference>
<evidence type="ECO:0000256" key="2">
    <source>
        <dbReference type="ARBA" id="ARBA00007937"/>
    </source>
</evidence>
<dbReference type="GO" id="GO:0012505">
    <property type="term" value="C:endomembrane system"/>
    <property type="evidence" value="ECO:0007669"/>
    <property type="project" value="UniProtKB-SubCell"/>
</dbReference>
<sequence length="679" mass="78292">MDKNESFKDIVKPPPAMVCKTWNPWIPNKLDIILNPKELQLKVLQSTRIQRLIEETAKHDNRKPEDVQNEVAKLLLEIGFTRSLPTIRSLGVILNFFITRICQGLYVNQTSVKHLKREVHGNPVLYLPSHRSYADFILMSYVCFTNQIEIPGIAAGMDFHGMAGMGEILRKTGAFFMRRSFINDKLYFTTFKEYVHKLMTIYHSGVEFFLEGTRSRSCKSLPPKIGLLSMCLEPFLMGELPDVTIVPVSITYDKPLEEQLFVYELLGVPKPKESTKGMLKAFSILSQNFGSIYFDFGQPFSVKEYLNGRVERFKHAIEPAHVQTLSKDELKVINSLAYDVVNFQQDKIIITVFNLMCFCFNFYKFKGKSLSLELLCEEITSLQRIFRTFGAHLSLNFKNKELRKEISDALQIHKNILCLKNGNLELVTSTVDFHKIDKGRMKAHKLSNKVMIQSVPIFSLQLYLNPCLHWTAPHAMIILILKKFNKPNISPDTIFPEYLRLRSLFQLEFVLHPEKAQQEFETVISHLCTVRIINFNSNTLSLNSSQCHLADQLMSILAPFISCYLIGTDTILMEFSKPYMNFNEKQILVKVQINTESLLLQKTKHIHPYALSLDSISLLLQSLTNLGCLEKKRNGKEILFTSNIDKLNDIKDLLVNYCPILKYDYLYYTTDMELLVPKL</sequence>
<evidence type="ECO:0000256" key="1">
    <source>
        <dbReference type="ARBA" id="ARBA00004184"/>
    </source>
</evidence>
<dbReference type="OMA" id="NAVITVW"/>
<dbReference type="GO" id="GO:0019432">
    <property type="term" value="P:triglyceride biosynthetic process"/>
    <property type="evidence" value="ECO:0007669"/>
    <property type="project" value="TreeGrafter"/>
</dbReference>
<dbReference type="VEuPathDB" id="VectorBase:CSON009659"/>
<dbReference type="Pfam" id="PF01553">
    <property type="entry name" value="Acyltransferase"/>
    <property type="match status" value="1"/>
</dbReference>
<organism evidence="8">
    <name type="scientific">Culicoides sonorensis</name>
    <name type="common">Biting midge</name>
    <dbReference type="NCBI Taxonomy" id="179676"/>
    <lineage>
        <taxon>Eukaryota</taxon>
        <taxon>Metazoa</taxon>
        <taxon>Ecdysozoa</taxon>
        <taxon>Arthropoda</taxon>
        <taxon>Hexapoda</taxon>
        <taxon>Insecta</taxon>
        <taxon>Pterygota</taxon>
        <taxon>Neoptera</taxon>
        <taxon>Endopterygota</taxon>
        <taxon>Diptera</taxon>
        <taxon>Nematocera</taxon>
        <taxon>Chironomoidea</taxon>
        <taxon>Ceratopogonidae</taxon>
        <taxon>Ceratopogoninae</taxon>
        <taxon>Culicoides</taxon>
        <taxon>Monoculicoides</taxon>
    </lineage>
</organism>
<name>A0A336MYH8_CULSO</name>
<dbReference type="CDD" id="cd07993">
    <property type="entry name" value="LPLAT_DHAPAT-like"/>
    <property type="match status" value="1"/>
</dbReference>
<dbReference type="Pfam" id="PF19277">
    <property type="entry name" value="GPAT_C"/>
    <property type="match status" value="1"/>
</dbReference>
<dbReference type="GO" id="GO:0006631">
    <property type="term" value="P:fatty acid metabolic process"/>
    <property type="evidence" value="ECO:0007669"/>
    <property type="project" value="TreeGrafter"/>
</dbReference>
<dbReference type="PIRSF" id="PIRSF000437">
    <property type="entry name" value="GPAT_DHAPAT"/>
    <property type="match status" value="1"/>
</dbReference>
<feature type="domain" description="Phospholipid/glycerol acyltransferase" evidence="7">
    <location>
        <begin position="124"/>
        <end position="253"/>
    </location>
</feature>
<evidence type="ECO:0000256" key="3">
    <source>
        <dbReference type="ARBA" id="ARBA00022679"/>
    </source>
</evidence>
<accession>A0A336MYH8</accession>
<evidence type="ECO:0000256" key="6">
    <source>
        <dbReference type="PIRNR" id="PIRNR000437"/>
    </source>
</evidence>
<dbReference type="InterPro" id="IPR002123">
    <property type="entry name" value="Plipid/glycerol_acylTrfase"/>
</dbReference>
<dbReference type="GO" id="GO:0005778">
    <property type="term" value="C:peroxisomal membrane"/>
    <property type="evidence" value="ECO:0007669"/>
    <property type="project" value="TreeGrafter"/>
</dbReference>
<dbReference type="InterPro" id="IPR045520">
    <property type="entry name" value="GPAT/DHAPAT_C"/>
</dbReference>
<dbReference type="EMBL" id="UFQT01003877">
    <property type="protein sequence ID" value="SSX35336.1"/>
    <property type="molecule type" value="Genomic_DNA"/>
</dbReference>
<dbReference type="SUPFAM" id="SSF69593">
    <property type="entry name" value="Glycerol-3-phosphate (1)-acyltransferase"/>
    <property type="match status" value="1"/>
</dbReference>
<dbReference type="SMART" id="SM00563">
    <property type="entry name" value="PlsC"/>
    <property type="match status" value="1"/>
</dbReference>
<dbReference type="AlphaFoldDB" id="A0A336MYH8"/>
<dbReference type="GO" id="GO:0031966">
    <property type="term" value="C:mitochondrial membrane"/>
    <property type="evidence" value="ECO:0007669"/>
    <property type="project" value="TreeGrafter"/>
</dbReference>
<evidence type="ECO:0000256" key="5">
    <source>
        <dbReference type="ARBA" id="ARBA00023315"/>
    </source>
</evidence>
<dbReference type="GO" id="GO:0008611">
    <property type="term" value="P:ether lipid biosynthetic process"/>
    <property type="evidence" value="ECO:0007669"/>
    <property type="project" value="TreeGrafter"/>
</dbReference>